<dbReference type="PRINTS" id="PR00080">
    <property type="entry name" value="SDRFAMILY"/>
</dbReference>
<comment type="caution">
    <text evidence="3">The sequence shown here is derived from an EMBL/GenBank/DDBJ whole genome shotgun (WGS) entry which is preliminary data.</text>
</comment>
<dbReference type="GO" id="GO:0048038">
    <property type="term" value="F:quinone binding"/>
    <property type="evidence" value="ECO:0007669"/>
    <property type="project" value="TreeGrafter"/>
</dbReference>
<dbReference type="Gene3D" id="3.40.50.720">
    <property type="entry name" value="NAD(P)-binding Rossmann-like Domain"/>
    <property type="match status" value="1"/>
</dbReference>
<dbReference type="GO" id="GO:0006633">
    <property type="term" value="P:fatty acid biosynthetic process"/>
    <property type="evidence" value="ECO:0007669"/>
    <property type="project" value="TreeGrafter"/>
</dbReference>
<dbReference type="GO" id="GO:0016616">
    <property type="term" value="F:oxidoreductase activity, acting on the CH-OH group of donors, NAD or NADP as acceptor"/>
    <property type="evidence" value="ECO:0007669"/>
    <property type="project" value="TreeGrafter"/>
</dbReference>
<protein>
    <submittedName>
        <fullName evidence="3">Uncharacterized protein</fullName>
    </submittedName>
</protein>
<keyword evidence="4" id="KW-1185">Reference proteome</keyword>
<dbReference type="Proteomes" id="UP000298327">
    <property type="component" value="Unassembled WGS sequence"/>
</dbReference>
<dbReference type="PANTHER" id="PTHR42760">
    <property type="entry name" value="SHORT-CHAIN DEHYDROGENASES/REDUCTASES FAMILY MEMBER"/>
    <property type="match status" value="1"/>
</dbReference>
<evidence type="ECO:0000313" key="4">
    <source>
        <dbReference type="Proteomes" id="UP000298327"/>
    </source>
</evidence>
<accession>A0A4Y9YY06</accession>
<proteinExistence type="inferred from homology"/>
<dbReference type="PROSITE" id="PS00061">
    <property type="entry name" value="ADH_SHORT"/>
    <property type="match status" value="1"/>
</dbReference>
<keyword evidence="2" id="KW-0521">NADP</keyword>
<dbReference type="FunFam" id="3.40.50.720:FF:000084">
    <property type="entry name" value="Short-chain dehydrogenase reductase"/>
    <property type="match status" value="1"/>
</dbReference>
<evidence type="ECO:0000256" key="2">
    <source>
        <dbReference type="ARBA" id="ARBA00022857"/>
    </source>
</evidence>
<dbReference type="InterPro" id="IPR020904">
    <property type="entry name" value="Sc_DH/Rdtase_CS"/>
</dbReference>
<organism evidence="3 4">
    <name type="scientific">Dentipellis fragilis</name>
    <dbReference type="NCBI Taxonomy" id="205917"/>
    <lineage>
        <taxon>Eukaryota</taxon>
        <taxon>Fungi</taxon>
        <taxon>Dikarya</taxon>
        <taxon>Basidiomycota</taxon>
        <taxon>Agaricomycotina</taxon>
        <taxon>Agaricomycetes</taxon>
        <taxon>Russulales</taxon>
        <taxon>Hericiaceae</taxon>
        <taxon>Dentipellis</taxon>
    </lineage>
</organism>
<dbReference type="EMBL" id="SEOQ01000241">
    <property type="protein sequence ID" value="TFY66503.1"/>
    <property type="molecule type" value="Genomic_DNA"/>
</dbReference>
<sequence length="274" mass="28988">MSASKLVALVTGAGQGIGRAIALRLSSDGYRVALSDISSNRTRLETVVDEVKHQGGTAFPVFADVSQETEVQGMVEETVGNLGSLDVMVANAAVVVQKELLETTVKDVDFMHAVNVRGPFLCYKHAAKQMIAQNRGGRIIGACSNAGKKGESALPIELERKANGREGMIHLSAYSASKFAVRGLTQVAAIELGKYGITVNAYAPGPTRTDMFKNGQASYLGTPAEFEAMIVKGSALGHIGEPEDLASLVSFFASKNARHITGQTINVDGGREFD</sequence>
<dbReference type="SUPFAM" id="SSF51735">
    <property type="entry name" value="NAD(P)-binding Rossmann-fold domains"/>
    <property type="match status" value="1"/>
</dbReference>
<dbReference type="InterPro" id="IPR002347">
    <property type="entry name" value="SDR_fam"/>
</dbReference>
<gene>
    <name evidence="3" type="ORF">EVG20_g4582</name>
</gene>
<dbReference type="InterPro" id="IPR036291">
    <property type="entry name" value="NAD(P)-bd_dom_sf"/>
</dbReference>
<comment type="similarity">
    <text evidence="1">Belongs to the short-chain dehydrogenases/reductases (SDR) family.</text>
</comment>
<name>A0A4Y9YY06_9AGAM</name>
<evidence type="ECO:0000256" key="1">
    <source>
        <dbReference type="ARBA" id="ARBA00006484"/>
    </source>
</evidence>
<dbReference type="PRINTS" id="PR00081">
    <property type="entry name" value="GDHRDH"/>
</dbReference>
<evidence type="ECO:0000313" key="3">
    <source>
        <dbReference type="EMBL" id="TFY66503.1"/>
    </source>
</evidence>
<dbReference type="OrthoDB" id="498125at2759"/>
<dbReference type="PANTHER" id="PTHR42760:SF121">
    <property type="entry name" value="3-OXOACYL-(ACYL-CARRIER-PROTEIN) REDUCTASE"/>
    <property type="match status" value="1"/>
</dbReference>
<dbReference type="AlphaFoldDB" id="A0A4Y9YY06"/>
<reference evidence="3 4" key="1">
    <citation type="submission" date="2019-02" db="EMBL/GenBank/DDBJ databases">
        <title>Genome sequencing of the rare red list fungi Dentipellis fragilis.</title>
        <authorList>
            <person name="Buettner E."/>
            <person name="Kellner H."/>
        </authorList>
    </citation>
    <scope>NUCLEOTIDE SEQUENCE [LARGE SCALE GENOMIC DNA]</scope>
    <source>
        <strain evidence="3 4">DSM 105465</strain>
    </source>
</reference>
<dbReference type="Pfam" id="PF13561">
    <property type="entry name" value="adh_short_C2"/>
    <property type="match status" value="1"/>
</dbReference>
<dbReference type="STRING" id="205917.A0A4Y9YY06"/>